<accession>A0ABP6UBN9</accession>
<organism evidence="2 3">
    <name type="scientific">Streptomyces prasinosporus</name>
    <dbReference type="NCBI Taxonomy" id="68256"/>
    <lineage>
        <taxon>Bacteria</taxon>
        <taxon>Bacillati</taxon>
        <taxon>Actinomycetota</taxon>
        <taxon>Actinomycetes</taxon>
        <taxon>Kitasatosporales</taxon>
        <taxon>Streptomycetaceae</taxon>
        <taxon>Streptomyces</taxon>
        <taxon>Streptomyces albogriseolus group</taxon>
    </lineage>
</organism>
<reference evidence="3" key="1">
    <citation type="journal article" date="2019" name="Int. J. Syst. Evol. Microbiol.">
        <title>The Global Catalogue of Microorganisms (GCM) 10K type strain sequencing project: providing services to taxonomists for standard genome sequencing and annotation.</title>
        <authorList>
            <consortium name="The Broad Institute Genomics Platform"/>
            <consortium name="The Broad Institute Genome Sequencing Center for Infectious Disease"/>
            <person name="Wu L."/>
            <person name="Ma J."/>
        </authorList>
    </citation>
    <scope>NUCLEOTIDE SEQUENCE [LARGE SCALE GENOMIC DNA]</scope>
    <source>
        <strain evidence="3">JCM 4816</strain>
    </source>
</reference>
<dbReference type="EMBL" id="BAAAXF010000079">
    <property type="protein sequence ID" value="GAA3503959.1"/>
    <property type="molecule type" value="Genomic_DNA"/>
</dbReference>
<proteinExistence type="predicted"/>
<evidence type="ECO:0000313" key="3">
    <source>
        <dbReference type="Proteomes" id="UP001501455"/>
    </source>
</evidence>
<name>A0ABP6UBN9_9ACTN</name>
<sequence>MTDGSRRSRAGVERGERVAQPPVYILVHLDVAVGGEVVGVGQPFEPWASTSACPVGGARHAQRSGTGGPVRRTAAGPRPAPAARSRVVPGSGSVSAAFGTASFMPRRYRERLG</sequence>
<dbReference type="Proteomes" id="UP001501455">
    <property type="component" value="Unassembled WGS sequence"/>
</dbReference>
<evidence type="ECO:0000256" key="1">
    <source>
        <dbReference type="SAM" id="MobiDB-lite"/>
    </source>
</evidence>
<evidence type="ECO:0000313" key="2">
    <source>
        <dbReference type="EMBL" id="GAA3503959.1"/>
    </source>
</evidence>
<comment type="caution">
    <text evidence="2">The sequence shown here is derived from an EMBL/GenBank/DDBJ whole genome shotgun (WGS) entry which is preliminary data.</text>
</comment>
<feature type="region of interest" description="Disordered" evidence="1">
    <location>
        <begin position="54"/>
        <end position="93"/>
    </location>
</feature>
<keyword evidence="3" id="KW-1185">Reference proteome</keyword>
<feature type="compositionally biased region" description="Low complexity" evidence="1">
    <location>
        <begin position="69"/>
        <end position="93"/>
    </location>
</feature>
<gene>
    <name evidence="2" type="ORF">GCM10019016_110720</name>
</gene>
<protein>
    <submittedName>
        <fullName evidence="2">Uncharacterized protein</fullName>
    </submittedName>
</protein>